<comment type="caution">
    <text evidence="1">The sequence shown here is derived from an EMBL/GenBank/DDBJ whole genome shotgun (WGS) entry which is preliminary data.</text>
</comment>
<gene>
    <name evidence="1" type="ORF">Srubr_08110</name>
</gene>
<dbReference type="Proteomes" id="UP000646738">
    <property type="component" value="Unassembled WGS sequence"/>
</dbReference>
<protein>
    <submittedName>
        <fullName evidence="1">Uncharacterized protein</fullName>
    </submittedName>
</protein>
<evidence type="ECO:0000313" key="1">
    <source>
        <dbReference type="EMBL" id="GHI50965.1"/>
    </source>
</evidence>
<organism evidence="1 2">
    <name type="scientific">Streptomyces rubradiris</name>
    <name type="common">Streptomyces achromogenes subsp. rubradiris</name>
    <dbReference type="NCBI Taxonomy" id="285531"/>
    <lineage>
        <taxon>Bacteria</taxon>
        <taxon>Bacillati</taxon>
        <taxon>Actinomycetota</taxon>
        <taxon>Actinomycetes</taxon>
        <taxon>Kitasatosporales</taxon>
        <taxon>Streptomycetaceae</taxon>
        <taxon>Streptomyces</taxon>
    </lineage>
</organism>
<evidence type="ECO:0000313" key="2">
    <source>
        <dbReference type="Proteomes" id="UP000646738"/>
    </source>
</evidence>
<keyword evidence="2" id="KW-1185">Reference proteome</keyword>
<dbReference type="RefSeq" id="WP_373313623.1">
    <property type="nucleotide sequence ID" value="NZ_BNCB01000022.1"/>
</dbReference>
<reference evidence="2" key="1">
    <citation type="submission" date="2023-07" db="EMBL/GenBank/DDBJ databases">
        <title>Whole genome shotgun sequence of Streptomyces achromogenes subsp. rubradiris NBRC 14000.</title>
        <authorList>
            <person name="Komaki H."/>
            <person name="Tamura T."/>
        </authorList>
    </citation>
    <scope>NUCLEOTIDE SEQUENCE [LARGE SCALE GENOMIC DNA]</scope>
    <source>
        <strain evidence="2">NBRC 14000</strain>
    </source>
</reference>
<name>A0ABQ3R529_STRRR</name>
<dbReference type="EMBL" id="BNEA01000001">
    <property type="protein sequence ID" value="GHI50965.1"/>
    <property type="molecule type" value="Genomic_DNA"/>
</dbReference>
<sequence>MRPVAHTAGQQRLTHTACLRRLVPNEFTARREVARAEPRPVFRQWACGPRLPPGHAQS</sequence>
<proteinExistence type="predicted"/>
<accession>A0ABQ3R529</accession>